<dbReference type="AlphaFoldDB" id="A0A167SU47"/>
<feature type="signal peptide" evidence="2">
    <location>
        <begin position="1"/>
        <end position="16"/>
    </location>
</feature>
<feature type="chain" id="PRO_5007892371" evidence="2">
    <location>
        <begin position="17"/>
        <end position="126"/>
    </location>
</feature>
<gene>
    <name evidence="3" type="ORF">ISF_05940</name>
</gene>
<evidence type="ECO:0000313" key="4">
    <source>
        <dbReference type="Proteomes" id="UP000076744"/>
    </source>
</evidence>
<dbReference type="InterPro" id="IPR001338">
    <property type="entry name" value="Class_I_Hydrophobin"/>
</dbReference>
<dbReference type="EMBL" id="AZHB01000015">
    <property type="protein sequence ID" value="OAA59929.1"/>
    <property type="molecule type" value="Genomic_DNA"/>
</dbReference>
<dbReference type="STRING" id="1081104.A0A167SU47"/>
<evidence type="ECO:0000313" key="3">
    <source>
        <dbReference type="EMBL" id="OAA59929.1"/>
    </source>
</evidence>
<dbReference type="GeneID" id="30022232"/>
<dbReference type="GO" id="GO:0005199">
    <property type="term" value="F:structural constituent of cell wall"/>
    <property type="evidence" value="ECO:0007669"/>
    <property type="project" value="InterPro"/>
</dbReference>
<evidence type="ECO:0000256" key="2">
    <source>
        <dbReference type="SAM" id="SignalP"/>
    </source>
</evidence>
<dbReference type="Proteomes" id="UP000076744">
    <property type="component" value="Unassembled WGS sequence"/>
</dbReference>
<dbReference type="OrthoDB" id="4225815at2759"/>
<keyword evidence="2" id="KW-0732">Signal</keyword>
<evidence type="ECO:0000256" key="1">
    <source>
        <dbReference type="ARBA" id="ARBA00023157"/>
    </source>
</evidence>
<protein>
    <submittedName>
        <fullName evidence="3">Hydrophobin</fullName>
    </submittedName>
</protein>
<sequence>MQFTLALTTLIAAVSAAPVNDAALGNSLAGMTWREAQQQKCGGNQEIACCNQKNSGNDNGLLNGILGEGLLGQCSKLDLAIIGIQDILNSGQCKGGSVACCQSSGNSDQNIGLINLNLCIPIGSIL</sequence>
<dbReference type="RefSeq" id="XP_018703042.1">
    <property type="nucleotide sequence ID" value="XM_018849545.1"/>
</dbReference>
<accession>A0A167SU47</accession>
<organism evidence="3 4">
    <name type="scientific">Cordyceps fumosorosea (strain ARSEF 2679)</name>
    <name type="common">Isaria fumosorosea</name>
    <dbReference type="NCBI Taxonomy" id="1081104"/>
    <lineage>
        <taxon>Eukaryota</taxon>
        <taxon>Fungi</taxon>
        <taxon>Dikarya</taxon>
        <taxon>Ascomycota</taxon>
        <taxon>Pezizomycotina</taxon>
        <taxon>Sordariomycetes</taxon>
        <taxon>Hypocreomycetidae</taxon>
        <taxon>Hypocreales</taxon>
        <taxon>Cordycipitaceae</taxon>
        <taxon>Cordyceps</taxon>
    </lineage>
</organism>
<proteinExistence type="predicted"/>
<dbReference type="GO" id="GO:0009277">
    <property type="term" value="C:fungal-type cell wall"/>
    <property type="evidence" value="ECO:0007669"/>
    <property type="project" value="InterPro"/>
</dbReference>
<comment type="caution">
    <text evidence="3">The sequence shown here is derived from an EMBL/GenBank/DDBJ whole genome shotgun (WGS) entry which is preliminary data.</text>
</comment>
<keyword evidence="4" id="KW-1185">Reference proteome</keyword>
<keyword evidence="1" id="KW-1015">Disulfide bond</keyword>
<reference evidence="3 4" key="1">
    <citation type="journal article" date="2016" name="Genome Biol. Evol.">
        <title>Divergent and convergent evolution of fungal pathogenicity.</title>
        <authorList>
            <person name="Shang Y."/>
            <person name="Xiao G."/>
            <person name="Zheng P."/>
            <person name="Cen K."/>
            <person name="Zhan S."/>
            <person name="Wang C."/>
        </authorList>
    </citation>
    <scope>NUCLEOTIDE SEQUENCE [LARGE SCALE GENOMIC DNA]</scope>
    <source>
        <strain evidence="3 4">ARSEF 2679</strain>
    </source>
</reference>
<name>A0A167SU47_CORFA</name>
<dbReference type="SMART" id="SM00075">
    <property type="entry name" value="HYDRO"/>
    <property type="match status" value="1"/>
</dbReference>